<evidence type="ECO:0000313" key="3">
    <source>
        <dbReference type="Proteomes" id="UP001437256"/>
    </source>
</evidence>
<name>A0ABR3A790_9AGAR</name>
<feature type="compositionally biased region" description="Polar residues" evidence="1">
    <location>
        <begin position="393"/>
        <end position="407"/>
    </location>
</feature>
<dbReference type="EMBL" id="JBBXMP010000014">
    <property type="protein sequence ID" value="KAL0069179.1"/>
    <property type="molecule type" value="Genomic_DNA"/>
</dbReference>
<keyword evidence="3" id="KW-1185">Reference proteome</keyword>
<dbReference type="Gene3D" id="3.80.10.10">
    <property type="entry name" value="Ribonuclease Inhibitor"/>
    <property type="match status" value="1"/>
</dbReference>
<gene>
    <name evidence="2" type="ORF">AAF712_003867</name>
</gene>
<dbReference type="Proteomes" id="UP001437256">
    <property type="component" value="Unassembled WGS sequence"/>
</dbReference>
<dbReference type="SUPFAM" id="SSF52047">
    <property type="entry name" value="RNI-like"/>
    <property type="match status" value="1"/>
</dbReference>
<protein>
    <recommendedName>
        <fullName evidence="4">F-box domain-containing protein</fullName>
    </recommendedName>
</protein>
<sequence length="407" mass="45676">MSTALVLVCKQWYHTGIALLYREIILWDQKSAFALLSTITATKTTTSEHLGNFVKKVTLTGIAFGAEEERSEGYIVVYDRPSPENLEACRKIVELCPNLVSLSISMGQRFYPIPLEDFLMLLSPGVCSRVMELEVGDCHVWSLDDLHPFAETLETISLHLKEGPVGLKLSSSLHTPRLRTLHCLGAAGGFTPRGQWKMPRLERLTLSFHRRATEGWTDVIQQHGAGLRYLCLAMSADPTGPTPVHPVPPDSLFHAAPNLEHLAVDVIFSPSFEIPSRHPLRWLDVWSSTSDTQEWFDGLLELEGKGVHVRCFDMALITSLGPDIAHIISPHPPKKRREYKYLGVDILQSGRDVRSRWDNQAKGQDFDVDLEAELQSDEEWNAPDSEEEPQIEYDSSYTSEGTQSDGE</sequence>
<evidence type="ECO:0000313" key="2">
    <source>
        <dbReference type="EMBL" id="KAL0069179.1"/>
    </source>
</evidence>
<organism evidence="2 3">
    <name type="scientific">Marasmius tenuissimus</name>
    <dbReference type="NCBI Taxonomy" id="585030"/>
    <lineage>
        <taxon>Eukaryota</taxon>
        <taxon>Fungi</taxon>
        <taxon>Dikarya</taxon>
        <taxon>Basidiomycota</taxon>
        <taxon>Agaricomycotina</taxon>
        <taxon>Agaricomycetes</taxon>
        <taxon>Agaricomycetidae</taxon>
        <taxon>Agaricales</taxon>
        <taxon>Marasmiineae</taxon>
        <taxon>Marasmiaceae</taxon>
        <taxon>Marasmius</taxon>
    </lineage>
</organism>
<accession>A0ABR3A790</accession>
<evidence type="ECO:0000256" key="1">
    <source>
        <dbReference type="SAM" id="MobiDB-lite"/>
    </source>
</evidence>
<feature type="compositionally biased region" description="Acidic residues" evidence="1">
    <location>
        <begin position="372"/>
        <end position="391"/>
    </location>
</feature>
<dbReference type="InterPro" id="IPR032675">
    <property type="entry name" value="LRR_dom_sf"/>
</dbReference>
<proteinExistence type="predicted"/>
<reference evidence="2 3" key="1">
    <citation type="submission" date="2024-05" db="EMBL/GenBank/DDBJ databases">
        <title>A draft genome resource for the thread blight pathogen Marasmius tenuissimus strain MS-2.</title>
        <authorList>
            <person name="Yulfo-Soto G.E."/>
            <person name="Baruah I.K."/>
            <person name="Amoako-Attah I."/>
            <person name="Bukari Y."/>
            <person name="Meinhardt L.W."/>
            <person name="Bailey B.A."/>
            <person name="Cohen S.P."/>
        </authorList>
    </citation>
    <scope>NUCLEOTIDE SEQUENCE [LARGE SCALE GENOMIC DNA]</scope>
    <source>
        <strain evidence="2 3">MS-2</strain>
    </source>
</reference>
<feature type="region of interest" description="Disordered" evidence="1">
    <location>
        <begin position="372"/>
        <end position="407"/>
    </location>
</feature>
<evidence type="ECO:0008006" key="4">
    <source>
        <dbReference type="Google" id="ProtNLM"/>
    </source>
</evidence>
<comment type="caution">
    <text evidence="2">The sequence shown here is derived from an EMBL/GenBank/DDBJ whole genome shotgun (WGS) entry which is preliminary data.</text>
</comment>